<evidence type="ECO:0000313" key="2">
    <source>
        <dbReference type="Proteomes" id="UP000238375"/>
    </source>
</evidence>
<dbReference type="PANTHER" id="PTHR37319">
    <property type="entry name" value="TRANSPOSASE"/>
    <property type="match status" value="1"/>
</dbReference>
<organism evidence="1 2">
    <name type="scientific">Spirosoma oryzae</name>
    <dbReference type="NCBI Taxonomy" id="1469603"/>
    <lineage>
        <taxon>Bacteria</taxon>
        <taxon>Pseudomonadati</taxon>
        <taxon>Bacteroidota</taxon>
        <taxon>Cytophagia</taxon>
        <taxon>Cytophagales</taxon>
        <taxon>Cytophagaceae</taxon>
        <taxon>Spirosoma</taxon>
    </lineage>
</organism>
<dbReference type="InterPro" id="IPR054836">
    <property type="entry name" value="Tn5_transposase"/>
</dbReference>
<dbReference type="Proteomes" id="UP000238375">
    <property type="component" value="Unassembled WGS sequence"/>
</dbReference>
<dbReference type="NCBIfam" id="NF033590">
    <property type="entry name" value="transpos_IS4_3"/>
    <property type="match status" value="1"/>
</dbReference>
<reference evidence="1 2" key="1">
    <citation type="submission" date="2018-03" db="EMBL/GenBank/DDBJ databases">
        <title>Genomic Encyclopedia of Archaeal and Bacterial Type Strains, Phase II (KMG-II): from individual species to whole genera.</title>
        <authorList>
            <person name="Goeker M."/>
        </authorList>
    </citation>
    <scope>NUCLEOTIDE SEQUENCE [LARGE SCALE GENOMIC DNA]</scope>
    <source>
        <strain evidence="1 2">DSM 28354</strain>
    </source>
</reference>
<evidence type="ECO:0008006" key="3">
    <source>
        <dbReference type="Google" id="ProtNLM"/>
    </source>
</evidence>
<keyword evidence="2" id="KW-1185">Reference proteome</keyword>
<dbReference type="AlphaFoldDB" id="A0A2T0REA9"/>
<evidence type="ECO:0000313" key="1">
    <source>
        <dbReference type="EMBL" id="PRY19471.1"/>
    </source>
</evidence>
<dbReference type="InterPro" id="IPR047768">
    <property type="entry name" value="Tn5p-like"/>
</dbReference>
<protein>
    <recommendedName>
        <fullName evidence="3">DDE family transposase</fullName>
    </recommendedName>
</protein>
<accession>A0A2T0REA9</accession>
<dbReference type="SUPFAM" id="SSF53098">
    <property type="entry name" value="Ribonuclease H-like"/>
    <property type="match status" value="1"/>
</dbReference>
<dbReference type="Gene3D" id="1.10.740.10">
    <property type="entry name" value="Transferase Inhibitor Protein From Tn5, Chain"/>
    <property type="match status" value="1"/>
</dbReference>
<dbReference type="InterPro" id="IPR014737">
    <property type="entry name" value="Transposase_Tn5-like_C"/>
</dbReference>
<name>A0A2T0REA9_9BACT</name>
<dbReference type="OrthoDB" id="940548at2"/>
<gene>
    <name evidence="1" type="ORF">CLV58_1721</name>
</gene>
<dbReference type="Gene3D" id="3.90.350.10">
    <property type="entry name" value="Transposase Inhibitor Protein From Tn5, Chain A, domain 1"/>
    <property type="match status" value="1"/>
</dbReference>
<dbReference type="EMBL" id="PVTE01000072">
    <property type="protein sequence ID" value="PRY19471.1"/>
    <property type="molecule type" value="Genomic_DNA"/>
</dbReference>
<dbReference type="RefSeq" id="WP_106141121.1">
    <property type="nucleotide sequence ID" value="NZ_PVTE01000072.1"/>
</dbReference>
<proteinExistence type="predicted"/>
<dbReference type="PANTHER" id="PTHR37319:SF1">
    <property type="entry name" value="TRANSPOSASE TN5 DIMERISATION DOMAIN-CONTAINING PROTEIN"/>
    <property type="match status" value="1"/>
</dbReference>
<comment type="caution">
    <text evidence="1">The sequence shown here is derived from an EMBL/GenBank/DDBJ whole genome shotgun (WGS) entry which is preliminary data.</text>
</comment>
<sequence length="405" mass="45393">MGPTFRQTIAGLFAHQTMNESVMLEGHLQATLQRAQASEGEYLVAAQDTTYYNYSTHQAMTGLGTIQGGIKGVMQHNVLLMTQTGQPLGLLDQQYWSRQGDKPFVGKESQKWTNGLAAVNQHLGQSAKPVVVVQDREADIFAFFTAQRAASVALLVRVHQPRQLELIASGQRRKLTELVAHLPVMGHHQVEVLRQHKVVRLRLSLQACQVHVWPHKDRNPAKHKSPPLWVVIAREIGAVNEQGLDVFDSRQAAEWFLLSSLGVETESDAQRLVGFYSLRWRIERFHYVLKSGALQVEKMQFDDLQTMLNALAFYSVVGWQLLRMTYWVRAQPDASAVSYFTESEVGLLARLSKGPVTTISQAALALGRLVGFAPCRKQPLPGLRVLSQAVERFYFIKLGYGLNPN</sequence>
<dbReference type="InterPro" id="IPR012337">
    <property type="entry name" value="RNaseH-like_sf"/>
</dbReference>